<dbReference type="RefSeq" id="WP_129604699.1">
    <property type="nucleotide sequence ID" value="NZ_SBLB01000007.1"/>
</dbReference>
<gene>
    <name evidence="3" type="ORF">EQG79_23465</name>
</gene>
<dbReference type="Gene3D" id="3.90.550.10">
    <property type="entry name" value="Spore Coat Polysaccharide Biosynthesis Protein SpsA, Chain A"/>
    <property type="match status" value="1"/>
</dbReference>
<evidence type="ECO:0000313" key="3">
    <source>
        <dbReference type="EMBL" id="RYC67666.1"/>
    </source>
</evidence>
<dbReference type="CDD" id="cd04179">
    <property type="entry name" value="DPM_DPG-synthase_like"/>
    <property type="match status" value="1"/>
</dbReference>
<name>A0A4Q2UFD2_9BACT</name>
<dbReference type="GO" id="GO:0016740">
    <property type="term" value="F:transferase activity"/>
    <property type="evidence" value="ECO:0007669"/>
    <property type="project" value="UniProtKB-KW"/>
</dbReference>
<organism evidence="3 4">
    <name type="scientific">Spirosoma sordidisoli</name>
    <dbReference type="NCBI Taxonomy" id="2502893"/>
    <lineage>
        <taxon>Bacteria</taxon>
        <taxon>Pseudomonadati</taxon>
        <taxon>Bacteroidota</taxon>
        <taxon>Cytophagia</taxon>
        <taxon>Cytophagales</taxon>
        <taxon>Cytophagaceae</taxon>
        <taxon>Spirosoma</taxon>
    </lineage>
</organism>
<keyword evidence="1" id="KW-0812">Transmembrane</keyword>
<dbReference type="EMBL" id="SBLB01000007">
    <property type="protein sequence ID" value="RYC67666.1"/>
    <property type="molecule type" value="Genomic_DNA"/>
</dbReference>
<dbReference type="Pfam" id="PF00535">
    <property type="entry name" value="Glycos_transf_2"/>
    <property type="match status" value="1"/>
</dbReference>
<keyword evidence="1" id="KW-1133">Transmembrane helix</keyword>
<keyword evidence="1" id="KW-0472">Membrane</keyword>
<evidence type="ECO:0000256" key="1">
    <source>
        <dbReference type="SAM" id="Phobius"/>
    </source>
</evidence>
<keyword evidence="3" id="KW-0808">Transferase</keyword>
<dbReference type="SUPFAM" id="SSF53448">
    <property type="entry name" value="Nucleotide-diphospho-sugar transferases"/>
    <property type="match status" value="1"/>
</dbReference>
<comment type="caution">
    <text evidence="3">The sequence shown here is derived from an EMBL/GenBank/DDBJ whole genome shotgun (WGS) entry which is preliminary data.</text>
</comment>
<dbReference type="Proteomes" id="UP000290407">
    <property type="component" value="Unassembled WGS sequence"/>
</dbReference>
<reference evidence="3 4" key="1">
    <citation type="submission" date="2019-01" db="EMBL/GenBank/DDBJ databases">
        <title>Spirosoma flava sp. nov., a propanil-degrading bacterium isolated from herbicide-contaminated soil.</title>
        <authorList>
            <person name="Zhang L."/>
            <person name="Jiang J.-D."/>
        </authorList>
    </citation>
    <scope>NUCLEOTIDE SEQUENCE [LARGE SCALE GENOMIC DNA]</scope>
    <source>
        <strain evidence="3 4">TY50</strain>
    </source>
</reference>
<keyword evidence="4" id="KW-1185">Reference proteome</keyword>
<feature type="domain" description="Glycosyltransferase 2-like" evidence="2">
    <location>
        <begin position="11"/>
        <end position="169"/>
    </location>
</feature>
<dbReference type="PANTHER" id="PTHR48090">
    <property type="entry name" value="UNDECAPRENYL-PHOSPHATE 4-DEOXY-4-FORMAMIDO-L-ARABINOSE TRANSFERASE-RELATED"/>
    <property type="match status" value="1"/>
</dbReference>
<feature type="transmembrane region" description="Helical" evidence="1">
    <location>
        <begin position="221"/>
        <end position="238"/>
    </location>
</feature>
<dbReference type="AlphaFoldDB" id="A0A4Q2UFD2"/>
<dbReference type="InterPro" id="IPR029044">
    <property type="entry name" value="Nucleotide-diphossugar_trans"/>
</dbReference>
<evidence type="ECO:0000259" key="2">
    <source>
        <dbReference type="Pfam" id="PF00535"/>
    </source>
</evidence>
<dbReference type="InterPro" id="IPR001173">
    <property type="entry name" value="Glyco_trans_2-like"/>
</dbReference>
<evidence type="ECO:0000313" key="4">
    <source>
        <dbReference type="Proteomes" id="UP000290407"/>
    </source>
</evidence>
<sequence length="255" mass="28913">MNAVDFRVLAVVPCFNEQAAIATVVDEINRVKRRHGLNLDVLVVNDQSTDDSLAIIQTLECLYLNLPVNLGIGGAMHAGYKYAFRQGYDIAVQIDGDGQHPAGELLKILEPIFADKADVVIGSRFLERTGFQSTYVRRLGIRYFRWLNQLLIGTSIHDSTSGFRAFNRRTICITNSYYPDEYPEPESIVQFGLHKLRILEVPVVMRERQGGTSSITMVKSIYYMFKVTMATLFVYIRLQNKQRTHGIITDCHSDT</sequence>
<accession>A0A4Q2UFD2</accession>
<dbReference type="PANTHER" id="PTHR48090:SF7">
    <property type="entry name" value="RFBJ PROTEIN"/>
    <property type="match status" value="1"/>
</dbReference>
<protein>
    <submittedName>
        <fullName evidence="3">Glycosyltransferase family 2 protein</fullName>
    </submittedName>
</protein>
<dbReference type="InterPro" id="IPR050256">
    <property type="entry name" value="Glycosyltransferase_2"/>
</dbReference>
<proteinExistence type="predicted"/>